<dbReference type="SUPFAM" id="SSF47986">
    <property type="entry name" value="DEATH domain"/>
    <property type="match status" value="1"/>
</dbReference>
<dbReference type="KEGG" id="asn:102381444"/>
<feature type="domain" description="Pyrin" evidence="2">
    <location>
        <begin position="42"/>
        <end position="132"/>
    </location>
</feature>
<dbReference type="InterPro" id="IPR011029">
    <property type="entry name" value="DEATH-like_dom_sf"/>
</dbReference>
<feature type="region of interest" description="Disordered" evidence="1">
    <location>
        <begin position="133"/>
        <end position="179"/>
    </location>
</feature>
<evidence type="ECO:0000313" key="3">
    <source>
        <dbReference type="Proteomes" id="UP000189705"/>
    </source>
</evidence>
<feature type="compositionally biased region" description="Gly residues" evidence="1">
    <location>
        <begin position="160"/>
        <end position="179"/>
    </location>
</feature>
<evidence type="ECO:0000313" key="4">
    <source>
        <dbReference type="RefSeq" id="XP_025049931.1"/>
    </source>
</evidence>
<dbReference type="SMART" id="SM01289">
    <property type="entry name" value="PYRIN"/>
    <property type="match status" value="1"/>
</dbReference>
<evidence type="ECO:0000259" key="2">
    <source>
        <dbReference type="PROSITE" id="PS50824"/>
    </source>
</evidence>
<dbReference type="AlphaFoldDB" id="A0A3Q0FQK3"/>
<sequence>MQLVLSPAREAIAQTTLVKVRLLPSILGPAEPAGVCGARGSMDRRCADLESSLKQLGKAELKEFKVKLNKYKPQGGFQPVLWSELESADALDIVRVLRGHFLEPYALQVAANIMALINKKELESTLWQAHGKTGRGLVQGQQRGSDPPPGQLAGRPGNMGVLGRGADGPEQGQGKGLRG</sequence>
<dbReference type="Pfam" id="PF02758">
    <property type="entry name" value="PYRIN"/>
    <property type="match status" value="1"/>
</dbReference>
<dbReference type="InParanoid" id="A0A3Q0FQK3"/>
<name>A0A3Q0FQK3_ALLSI</name>
<organism evidence="3 4">
    <name type="scientific">Alligator sinensis</name>
    <name type="common">Chinese alligator</name>
    <dbReference type="NCBI Taxonomy" id="38654"/>
    <lineage>
        <taxon>Eukaryota</taxon>
        <taxon>Metazoa</taxon>
        <taxon>Chordata</taxon>
        <taxon>Craniata</taxon>
        <taxon>Vertebrata</taxon>
        <taxon>Euteleostomi</taxon>
        <taxon>Archelosauria</taxon>
        <taxon>Archosauria</taxon>
        <taxon>Crocodylia</taxon>
        <taxon>Alligatoridae</taxon>
        <taxon>Alligatorinae</taxon>
        <taxon>Alligator</taxon>
    </lineage>
</organism>
<dbReference type="GeneID" id="102381444"/>
<proteinExistence type="predicted"/>
<evidence type="ECO:0000256" key="1">
    <source>
        <dbReference type="SAM" id="MobiDB-lite"/>
    </source>
</evidence>
<reference evidence="4" key="1">
    <citation type="submission" date="2025-08" db="UniProtKB">
        <authorList>
            <consortium name="RefSeq"/>
        </authorList>
    </citation>
    <scope>IDENTIFICATION</scope>
</reference>
<dbReference type="InterPro" id="IPR004020">
    <property type="entry name" value="DAPIN"/>
</dbReference>
<keyword evidence="3" id="KW-1185">Reference proteome</keyword>
<protein>
    <submittedName>
        <fullName evidence="4">Apoptosis-associated speck-like protein containing a CARD isoform X1</fullName>
    </submittedName>
</protein>
<accession>A0A3Q0FQK3</accession>
<dbReference type="PROSITE" id="PS50824">
    <property type="entry name" value="DAPIN"/>
    <property type="match status" value="1"/>
</dbReference>
<dbReference type="Proteomes" id="UP000189705">
    <property type="component" value="Unplaced"/>
</dbReference>
<dbReference type="Gene3D" id="1.10.533.10">
    <property type="entry name" value="Death Domain, Fas"/>
    <property type="match status" value="1"/>
</dbReference>
<dbReference type="RefSeq" id="XP_025049931.1">
    <property type="nucleotide sequence ID" value="XM_025194146.1"/>
</dbReference>
<gene>
    <name evidence="4" type="primary">LOC102381444</name>
</gene>